<keyword evidence="1" id="KW-1133">Transmembrane helix</keyword>
<reference evidence="2 3" key="1">
    <citation type="submission" date="2018-11" db="EMBL/GenBank/DDBJ databases">
        <title>Genomic Encyclopedia of Type Strains, Phase IV (KMG-IV): sequencing the most valuable type-strain genomes for metagenomic binning, comparative biology and taxonomic classification.</title>
        <authorList>
            <person name="Goeker M."/>
        </authorList>
    </citation>
    <scope>NUCLEOTIDE SEQUENCE [LARGE SCALE GENOMIC DNA]</scope>
    <source>
        <strain evidence="2 3">DSM 5900</strain>
    </source>
</reference>
<feature type="transmembrane region" description="Helical" evidence="1">
    <location>
        <begin position="85"/>
        <end position="102"/>
    </location>
</feature>
<keyword evidence="3" id="KW-1185">Reference proteome</keyword>
<evidence type="ECO:0000313" key="3">
    <source>
        <dbReference type="Proteomes" id="UP000278222"/>
    </source>
</evidence>
<evidence type="ECO:0000256" key="1">
    <source>
        <dbReference type="SAM" id="Phobius"/>
    </source>
</evidence>
<sequence>MASTDREVRKMKSSIQSLQGALATIAGDIEQLGASTGAAGAAGLEQTKAKLDDIRLQIGDLLHDQIERAEEVTDSVKRSVSDNPMTALAAAFAAGVAAAILLRR</sequence>
<dbReference type="RefSeq" id="WP_123694298.1">
    <property type="nucleotide sequence ID" value="NZ_AP019700.1"/>
</dbReference>
<protein>
    <submittedName>
        <fullName evidence="2">ElaB/YqjD/DUF883 family membrane-anchored ribosome-binding protein</fullName>
    </submittedName>
</protein>
<comment type="caution">
    <text evidence="2">The sequence shown here is derived from an EMBL/GenBank/DDBJ whole genome shotgun (WGS) entry which is preliminary data.</text>
</comment>
<organism evidence="2 3">
    <name type="scientific">Stella humosa</name>
    <dbReference type="NCBI Taxonomy" id="94"/>
    <lineage>
        <taxon>Bacteria</taxon>
        <taxon>Pseudomonadati</taxon>
        <taxon>Pseudomonadota</taxon>
        <taxon>Alphaproteobacteria</taxon>
        <taxon>Rhodospirillales</taxon>
        <taxon>Stellaceae</taxon>
        <taxon>Stella</taxon>
    </lineage>
</organism>
<name>A0A3N1KRL2_9PROT</name>
<dbReference type="EMBL" id="RJKX01000017">
    <property type="protein sequence ID" value="ROP83231.1"/>
    <property type="molecule type" value="Genomic_DNA"/>
</dbReference>
<evidence type="ECO:0000313" key="2">
    <source>
        <dbReference type="EMBL" id="ROP83231.1"/>
    </source>
</evidence>
<gene>
    <name evidence="2" type="ORF">EDC65_4764</name>
</gene>
<dbReference type="Proteomes" id="UP000278222">
    <property type="component" value="Unassembled WGS sequence"/>
</dbReference>
<keyword evidence="1" id="KW-0812">Transmembrane</keyword>
<proteinExistence type="predicted"/>
<accession>A0A3N1KRL2</accession>
<dbReference type="AlphaFoldDB" id="A0A3N1KRL2"/>
<keyword evidence="1" id="KW-0472">Membrane</keyword>